<reference evidence="2" key="1">
    <citation type="submission" date="2022-06" db="EMBL/GenBank/DDBJ databases">
        <title>Isolation and Genomics of Futiania mangrovii gen. nov., sp. nov., a Rare and Metabolically-versatile member in the Class Alphaproteobacteria.</title>
        <authorList>
            <person name="Liu L."/>
            <person name="Huang W.-C."/>
            <person name="Pan J."/>
            <person name="Li J."/>
            <person name="Huang Y."/>
            <person name="Du H."/>
            <person name="Liu Y."/>
            <person name="Li M."/>
        </authorList>
    </citation>
    <scope>NUCLEOTIDE SEQUENCE</scope>
    <source>
        <strain evidence="2">FT118</strain>
    </source>
</reference>
<dbReference type="AlphaFoldDB" id="A0A9J6PGK2"/>
<keyword evidence="1" id="KW-0812">Transmembrane</keyword>
<proteinExistence type="predicted"/>
<evidence type="ECO:0000256" key="1">
    <source>
        <dbReference type="SAM" id="Phobius"/>
    </source>
</evidence>
<name>A0A9J6PGK2_9PROT</name>
<dbReference type="RefSeq" id="WP_269333569.1">
    <property type="nucleotide sequence ID" value="NZ_JAMZFT010000003.1"/>
</dbReference>
<evidence type="ECO:0000313" key="2">
    <source>
        <dbReference type="EMBL" id="MCP1337606.1"/>
    </source>
</evidence>
<keyword evidence="1" id="KW-1133">Transmembrane helix</keyword>
<evidence type="ECO:0000313" key="3">
    <source>
        <dbReference type="Proteomes" id="UP001055804"/>
    </source>
</evidence>
<sequence length="120" mass="12967">MSDHPSPVSTGLACKCPRCGEGRLFKGYLTVRERCEVCGLDLSRADSGDGPAIFIILIVGAIVGAAILYLEFTWQPAYWVHAVVAAVLGIGLPLLLLRPFKGVMIALQYRHNAAEGRLDE</sequence>
<accession>A0A9J6PGK2</accession>
<keyword evidence="1" id="KW-0472">Membrane</keyword>
<protein>
    <submittedName>
        <fullName evidence="2">DUF983 domain-containing protein</fullName>
    </submittedName>
</protein>
<dbReference type="Proteomes" id="UP001055804">
    <property type="component" value="Unassembled WGS sequence"/>
</dbReference>
<feature type="transmembrane region" description="Helical" evidence="1">
    <location>
        <begin position="78"/>
        <end position="97"/>
    </location>
</feature>
<comment type="caution">
    <text evidence="2">The sequence shown here is derived from an EMBL/GenBank/DDBJ whole genome shotgun (WGS) entry which is preliminary data.</text>
</comment>
<feature type="transmembrane region" description="Helical" evidence="1">
    <location>
        <begin position="52"/>
        <end position="72"/>
    </location>
</feature>
<dbReference type="InterPro" id="IPR009325">
    <property type="entry name" value="DUF983"/>
</dbReference>
<dbReference type="Pfam" id="PF06170">
    <property type="entry name" value="DUF983"/>
    <property type="match status" value="1"/>
</dbReference>
<organism evidence="2 3">
    <name type="scientific">Futiania mangrovi</name>
    <dbReference type="NCBI Taxonomy" id="2959716"/>
    <lineage>
        <taxon>Bacteria</taxon>
        <taxon>Pseudomonadati</taxon>
        <taxon>Pseudomonadota</taxon>
        <taxon>Alphaproteobacteria</taxon>
        <taxon>Futianiales</taxon>
        <taxon>Futianiaceae</taxon>
        <taxon>Futiania</taxon>
    </lineage>
</organism>
<gene>
    <name evidence="2" type="ORF">NJQ99_14380</name>
</gene>
<keyword evidence="3" id="KW-1185">Reference proteome</keyword>
<dbReference type="EMBL" id="JAMZFT010000003">
    <property type="protein sequence ID" value="MCP1337606.1"/>
    <property type="molecule type" value="Genomic_DNA"/>
</dbReference>